<sequence>MESKEDERNSKKWLKNVGMILAVLFLVPAFLFTLGYFKRDFLIDELQDWYNENNNGSLEIGDVQATFLEGFPNVGFTIRDINQTGFDTILDKRTSIGIKEARVSIGAVDLLMGQIEFKNIEIDQANIQSQVISEKTLEEYIRVKIEKQGDPSYGLSFPFWLDTERTNFRLRDIRFVSKDSMLNKYFDLEVREASGRIRKDDDMVHGNLNFEVLVNDLGFNTEKGSYINGAVISGSPRFTLNEDRDLLSLPEFMLEIGEQNFNTEAKFDFDGINSYEFTFLNSETNFQQTRNLLPDSLAAKLANYEFSDPLETRLNLKGTFQYGNVPYITASFSTTNNRIQLRENLALSDVNIEGSLTNSLTEAVSEGKQHPGKRDIRIYFKDFTAQLEDIQIAATDSYFQSSEEAMNFVKANLNMSGSNETLAKALQANNFNFIGGTFSLETQISGDIASPAGIFDKSTGNFKLINTRVVLTKNNIQLPVEVLDVALTNSNSILEELRIALPNGEQLVFRGSVDNFSSLLVDNPESPASTDVSLDSETLNINDLLATAMEFVPASNQDTRKYNTLHETFEAIYNKFQPRFRLDLNTVIYNENEFQDLDADIRFINSETIQLKNLSFNYDNAITKINGSLRIPDPGRELKEPVFIDVEAQSSGPIGVFDRLFNIQLLDINAGSFNFSGKVTGNLQKFRELLNNADGDLLLSNTRFYYPKAAIDLELDSLKIGIHDSNIEVKPFTIAIDDHKPFSFEARVEQFPGFLVDSLESNGRIFMALKAPYIDLEQWVDMVSSLEPDTTKTVQSKPDLNAVFTDIYRFHPEFKLSVDSLKYGNLVSEDLSARVYFENDSILKLDDLHVAYLDSEAFISGQVEAQNNPNSGSDRNPFDFEFSIAAEGKSKDLNELLQTVNFLLRSGDFKFNMSYRGEASDLKIMNTSALGELSFTNTSVDIEGTDIRLPVDSLHLLIENDLAYLENLDINLPGKSSLAITGQIDNFSSFINTESSNNTHTSSFEIKSPYLHSADLKELLGTTGKRKDSADRKKLEIKNLKQILSNINRSYRPSAGIQIDSLIYRDLGVSNFNSRIEYDDSGAIRIADTRLRYDEGQIDLQLEAGVAVEENLPVNIKMNIEDIDLENLIKDLDYLKNKDLRNAKKIKGKLDLELDLRGILKDSGTVAINTLNGKLKMNLRNLAIHEFDPITENVILLKEERFKNLEFRPIKQSFTINNGMIEVPRTEIQSTALHFFIEGRSKIGEYHNIWISLPWNNIFKSRDGQELPEKISFEESGAKFYIQVIQDKESEKERKQKLRTKFRLGNRKLEKEKEN</sequence>
<organism evidence="2 3">
    <name type="scientific">Christiangramia oceanisediminis</name>
    <dbReference type="NCBI Taxonomy" id="2920386"/>
    <lineage>
        <taxon>Bacteria</taxon>
        <taxon>Pseudomonadati</taxon>
        <taxon>Bacteroidota</taxon>
        <taxon>Flavobacteriia</taxon>
        <taxon>Flavobacteriales</taxon>
        <taxon>Flavobacteriaceae</taxon>
        <taxon>Christiangramia</taxon>
    </lineage>
</organism>
<evidence type="ECO:0000313" key="2">
    <source>
        <dbReference type="EMBL" id="MCP9199770.1"/>
    </source>
</evidence>
<keyword evidence="1" id="KW-0472">Membrane</keyword>
<feature type="transmembrane region" description="Helical" evidence="1">
    <location>
        <begin position="17"/>
        <end position="37"/>
    </location>
</feature>
<accession>A0A9X2KWE0</accession>
<name>A0A9X2KWE0_9FLAO</name>
<dbReference type="GO" id="GO:0005886">
    <property type="term" value="C:plasma membrane"/>
    <property type="evidence" value="ECO:0007669"/>
    <property type="project" value="TreeGrafter"/>
</dbReference>
<keyword evidence="1" id="KW-1133">Transmembrane helix</keyword>
<proteinExistence type="predicted"/>
<dbReference type="RefSeq" id="WP_241551584.1">
    <property type="nucleotide sequence ID" value="NZ_JANCNS010000002.1"/>
</dbReference>
<dbReference type="PANTHER" id="PTHR30441">
    <property type="entry name" value="DUF748 DOMAIN-CONTAINING PROTEIN"/>
    <property type="match status" value="1"/>
</dbReference>
<reference evidence="2" key="1">
    <citation type="submission" date="2022-07" db="EMBL/GenBank/DDBJ databases">
        <title>Gramela sediminis sp. nov., isolated from deep-sea sediment of the Indian Ocean.</title>
        <authorList>
            <person name="Shi H."/>
        </authorList>
    </citation>
    <scope>NUCLEOTIDE SEQUENCE</scope>
    <source>
        <strain evidence="2">GC03-9</strain>
    </source>
</reference>
<evidence type="ECO:0000313" key="3">
    <source>
        <dbReference type="Proteomes" id="UP001155280"/>
    </source>
</evidence>
<dbReference type="InterPro" id="IPR052894">
    <property type="entry name" value="AsmA-related"/>
</dbReference>
<dbReference type="Proteomes" id="UP001155280">
    <property type="component" value="Unassembled WGS sequence"/>
</dbReference>
<dbReference type="PANTHER" id="PTHR30441:SF8">
    <property type="entry name" value="DUF748 DOMAIN-CONTAINING PROTEIN"/>
    <property type="match status" value="1"/>
</dbReference>
<dbReference type="GO" id="GO:0090313">
    <property type="term" value="P:regulation of protein targeting to membrane"/>
    <property type="evidence" value="ECO:0007669"/>
    <property type="project" value="TreeGrafter"/>
</dbReference>
<keyword evidence="3" id="KW-1185">Reference proteome</keyword>
<keyword evidence="1" id="KW-0812">Transmembrane</keyword>
<dbReference type="EMBL" id="JANCNS010000002">
    <property type="protein sequence ID" value="MCP9199770.1"/>
    <property type="molecule type" value="Genomic_DNA"/>
</dbReference>
<evidence type="ECO:0000256" key="1">
    <source>
        <dbReference type="SAM" id="Phobius"/>
    </source>
</evidence>
<protein>
    <submittedName>
        <fullName evidence="2">AsmA-like C-terminal region-containing protein</fullName>
    </submittedName>
</protein>
<gene>
    <name evidence="2" type="ORF">MKO06_07635</name>
</gene>
<comment type="caution">
    <text evidence="2">The sequence shown here is derived from an EMBL/GenBank/DDBJ whole genome shotgun (WGS) entry which is preliminary data.</text>
</comment>